<evidence type="ECO:0000256" key="12">
    <source>
        <dbReference type="ARBA" id="ARBA00060592"/>
    </source>
</evidence>
<dbReference type="InterPro" id="IPR005490">
    <property type="entry name" value="LD_TPept_cat_dom"/>
</dbReference>
<sequence>MSTQSPSHHTRSSVRRGAPLTALAVVAALLLSACGGGDPGSKEPKAEPKPVVQITPNVEDEAKGVKIDKVVKVDVAKGRIDDVMLTGAKGAKVRGTISEDGLAWSAGDVLEPTAAYTLSVTATGTDGKQLETKTRFSTEDLGLDRQAYPSIAPLDGETVGVGMPIIVTYDLPVKNKSAFEKKMKVKTTPEQEGSWYWVNDKEAHYRPRTYWQANSTINVKLNINSVPAGDGIFGQKNREITFKTGDAHIYRANAQTHQMEVFNNGQKIRTIPITTGKEGFITRSGVKVIIEKFERKTMNSETIGIGEGDREYYNMEGVKWAMRLTFSGEFIHGAPWSVAQQGKANVSHGCTGMSDEDAKFLYDMSRRGDVVETVGTDRQMTFSNGWGDWNTSYDQYQAGSALA</sequence>
<dbReference type="InterPro" id="IPR038063">
    <property type="entry name" value="Transpep_catalytic_dom"/>
</dbReference>
<dbReference type="GO" id="GO:0016746">
    <property type="term" value="F:acyltransferase activity"/>
    <property type="evidence" value="ECO:0007669"/>
    <property type="project" value="UniProtKB-KW"/>
</dbReference>
<evidence type="ECO:0000259" key="14">
    <source>
        <dbReference type="PROSITE" id="PS52029"/>
    </source>
</evidence>
<evidence type="ECO:0000256" key="13">
    <source>
        <dbReference type="PROSITE-ProRule" id="PRU01373"/>
    </source>
</evidence>
<dbReference type="EMBL" id="VFOV01000001">
    <property type="protein sequence ID" value="TQL69295.1"/>
    <property type="molecule type" value="Genomic_DNA"/>
</dbReference>
<evidence type="ECO:0000313" key="16">
    <source>
        <dbReference type="Proteomes" id="UP000320209"/>
    </source>
</evidence>
<dbReference type="SUPFAM" id="SSF141523">
    <property type="entry name" value="L,D-transpeptidase catalytic domain-like"/>
    <property type="match status" value="1"/>
</dbReference>
<keyword evidence="3" id="KW-0808">Transferase</keyword>
<dbReference type="CDD" id="cd16913">
    <property type="entry name" value="YkuD_like"/>
    <property type="match status" value="1"/>
</dbReference>
<evidence type="ECO:0000256" key="10">
    <source>
        <dbReference type="ARBA" id="ARBA00023315"/>
    </source>
</evidence>
<evidence type="ECO:0000256" key="1">
    <source>
        <dbReference type="ARBA" id="ARBA00004752"/>
    </source>
</evidence>
<feature type="active site" description="Nucleophile" evidence="13">
    <location>
        <position position="350"/>
    </location>
</feature>
<evidence type="ECO:0000256" key="8">
    <source>
        <dbReference type="ARBA" id="ARBA00023139"/>
    </source>
</evidence>
<dbReference type="AlphaFoldDB" id="A0A543A9Q6"/>
<evidence type="ECO:0000256" key="7">
    <source>
        <dbReference type="ARBA" id="ARBA00023136"/>
    </source>
</evidence>
<comment type="caution">
    <text evidence="15">The sequence shown here is derived from an EMBL/GenBank/DDBJ whole genome shotgun (WGS) entry which is preliminary data.</text>
</comment>
<feature type="domain" description="L,D-TPase catalytic" evidence="14">
    <location>
        <begin position="248"/>
        <end position="374"/>
    </location>
</feature>
<gene>
    <name evidence="15" type="ORF">FB381_3200</name>
</gene>
<keyword evidence="10" id="KW-0012">Acyltransferase</keyword>
<evidence type="ECO:0000256" key="3">
    <source>
        <dbReference type="ARBA" id="ARBA00022679"/>
    </source>
</evidence>
<dbReference type="PROSITE" id="PS52029">
    <property type="entry name" value="LD_TPASE"/>
    <property type="match status" value="1"/>
</dbReference>
<dbReference type="GO" id="GO:0008360">
    <property type="term" value="P:regulation of cell shape"/>
    <property type="evidence" value="ECO:0007669"/>
    <property type="project" value="UniProtKB-UniRule"/>
</dbReference>
<keyword evidence="5 13" id="KW-0133">Cell shape</keyword>
<dbReference type="CDD" id="cd13432">
    <property type="entry name" value="LDT_IgD_like_2"/>
    <property type="match status" value="1"/>
</dbReference>
<evidence type="ECO:0000256" key="9">
    <source>
        <dbReference type="ARBA" id="ARBA00023288"/>
    </source>
</evidence>
<evidence type="ECO:0000256" key="4">
    <source>
        <dbReference type="ARBA" id="ARBA00022729"/>
    </source>
</evidence>
<keyword evidence="2" id="KW-1003">Cell membrane</keyword>
<keyword evidence="8" id="KW-0564">Palmitate</keyword>
<dbReference type="UniPathway" id="UPA00219"/>
<keyword evidence="9" id="KW-0449">Lipoprotein</keyword>
<proteinExistence type="predicted"/>
<dbReference type="Proteomes" id="UP000320209">
    <property type="component" value="Unassembled WGS sequence"/>
</dbReference>
<evidence type="ECO:0000256" key="5">
    <source>
        <dbReference type="ARBA" id="ARBA00022960"/>
    </source>
</evidence>
<evidence type="ECO:0000256" key="11">
    <source>
        <dbReference type="ARBA" id="ARBA00023316"/>
    </source>
</evidence>
<dbReference type="GO" id="GO:0071555">
    <property type="term" value="P:cell wall organization"/>
    <property type="evidence" value="ECO:0007669"/>
    <property type="project" value="UniProtKB-UniRule"/>
</dbReference>
<dbReference type="GO" id="GO:0071972">
    <property type="term" value="F:peptidoglycan L,D-transpeptidase activity"/>
    <property type="evidence" value="ECO:0007669"/>
    <property type="project" value="TreeGrafter"/>
</dbReference>
<reference evidence="15 16" key="1">
    <citation type="submission" date="2019-06" db="EMBL/GenBank/DDBJ databases">
        <title>Sequencing the genomes of 1000 actinobacteria strains.</title>
        <authorList>
            <person name="Klenk H.-P."/>
        </authorList>
    </citation>
    <scope>NUCLEOTIDE SEQUENCE [LARGE SCALE GENOMIC DNA]</scope>
    <source>
        <strain evidence="15 16">DSM 25218</strain>
    </source>
</reference>
<dbReference type="Gene3D" id="2.60.40.3780">
    <property type="match status" value="1"/>
</dbReference>
<dbReference type="Gene3D" id="2.60.40.3710">
    <property type="match status" value="1"/>
</dbReference>
<comment type="pathway">
    <text evidence="12">Glycan biosynthesis.</text>
</comment>
<dbReference type="InterPro" id="IPR050979">
    <property type="entry name" value="LD-transpeptidase"/>
</dbReference>
<dbReference type="Pfam" id="PF03734">
    <property type="entry name" value="YkuD"/>
    <property type="match status" value="1"/>
</dbReference>
<dbReference type="Pfam" id="PF17964">
    <property type="entry name" value="Big_10"/>
    <property type="match status" value="1"/>
</dbReference>
<dbReference type="GO" id="GO:0018104">
    <property type="term" value="P:peptidoglycan-protein cross-linking"/>
    <property type="evidence" value="ECO:0007669"/>
    <property type="project" value="TreeGrafter"/>
</dbReference>
<name>A0A543A9Q6_9ACTN</name>
<dbReference type="Gene3D" id="2.40.440.10">
    <property type="entry name" value="L,D-transpeptidase catalytic domain-like"/>
    <property type="match status" value="1"/>
</dbReference>
<evidence type="ECO:0000313" key="15">
    <source>
        <dbReference type="EMBL" id="TQL69295.1"/>
    </source>
</evidence>
<dbReference type="RefSeq" id="WP_246088148.1">
    <property type="nucleotide sequence ID" value="NZ_VFOV01000001.1"/>
</dbReference>
<keyword evidence="16" id="KW-1185">Reference proteome</keyword>
<keyword evidence="6 13" id="KW-0573">Peptidoglycan synthesis</keyword>
<dbReference type="GO" id="GO:0005576">
    <property type="term" value="C:extracellular region"/>
    <property type="evidence" value="ECO:0007669"/>
    <property type="project" value="TreeGrafter"/>
</dbReference>
<keyword evidence="7" id="KW-0472">Membrane</keyword>
<keyword evidence="11 13" id="KW-0961">Cell wall biogenesis/degradation</keyword>
<dbReference type="FunFam" id="2.40.440.10:FF:000005">
    <property type="entry name" value="L,D-transpeptidase 2"/>
    <property type="match status" value="1"/>
</dbReference>
<evidence type="ECO:0000256" key="6">
    <source>
        <dbReference type="ARBA" id="ARBA00022984"/>
    </source>
</evidence>
<evidence type="ECO:0000256" key="2">
    <source>
        <dbReference type="ARBA" id="ARBA00022475"/>
    </source>
</evidence>
<organism evidence="15 16">
    <name type="scientific">Nocardioides albertanoniae</name>
    <dbReference type="NCBI Taxonomy" id="1175486"/>
    <lineage>
        <taxon>Bacteria</taxon>
        <taxon>Bacillati</taxon>
        <taxon>Actinomycetota</taxon>
        <taxon>Actinomycetes</taxon>
        <taxon>Propionibacteriales</taxon>
        <taxon>Nocardioidaceae</taxon>
        <taxon>Nocardioides</taxon>
    </lineage>
</organism>
<dbReference type="PANTHER" id="PTHR30582:SF2">
    <property type="entry name" value="L,D-TRANSPEPTIDASE YCIB-RELATED"/>
    <property type="match status" value="1"/>
</dbReference>
<dbReference type="PANTHER" id="PTHR30582">
    <property type="entry name" value="L,D-TRANSPEPTIDASE"/>
    <property type="match status" value="1"/>
</dbReference>
<dbReference type="InterPro" id="IPR041280">
    <property type="entry name" value="Big_10"/>
</dbReference>
<comment type="pathway">
    <text evidence="1 13">Cell wall biogenesis; peptidoglycan biosynthesis.</text>
</comment>
<protein>
    <submittedName>
        <fullName evidence="15">Peptidoglycan transpeptidase (ErfK-YbiS-YhnG family)</fullName>
    </submittedName>
</protein>
<keyword evidence="4" id="KW-0732">Signal</keyword>
<feature type="active site" description="Proton donor/acceptor" evidence="13">
    <location>
        <position position="332"/>
    </location>
</feature>
<accession>A0A543A9Q6</accession>